<dbReference type="PANTHER" id="PTHR42877">
    <property type="entry name" value="L-ORNITHINE N(5)-MONOOXYGENASE-RELATED"/>
    <property type="match status" value="1"/>
</dbReference>
<keyword evidence="4" id="KW-0560">Oxidoreductase</keyword>
<comment type="similarity">
    <text evidence="1">Belongs to the FAD-binding monooxygenase family.</text>
</comment>
<accession>A0A6A6DPY0</accession>
<dbReference type="GO" id="GO:0004499">
    <property type="term" value="F:N,N-dimethylaniline monooxygenase activity"/>
    <property type="evidence" value="ECO:0007669"/>
    <property type="project" value="InterPro"/>
</dbReference>
<reference evidence="5" key="1">
    <citation type="journal article" date="2020" name="Stud. Mycol.">
        <title>101 Dothideomycetes genomes: a test case for predicting lifestyles and emergence of pathogens.</title>
        <authorList>
            <person name="Haridas S."/>
            <person name="Albert R."/>
            <person name="Binder M."/>
            <person name="Bloem J."/>
            <person name="Labutti K."/>
            <person name="Salamov A."/>
            <person name="Andreopoulos B."/>
            <person name="Baker S."/>
            <person name="Barry K."/>
            <person name="Bills G."/>
            <person name="Bluhm B."/>
            <person name="Cannon C."/>
            <person name="Castanera R."/>
            <person name="Culley D."/>
            <person name="Daum C."/>
            <person name="Ezra D."/>
            <person name="Gonzalez J."/>
            <person name="Henrissat B."/>
            <person name="Kuo A."/>
            <person name="Liang C."/>
            <person name="Lipzen A."/>
            <person name="Lutzoni F."/>
            <person name="Magnuson J."/>
            <person name="Mondo S."/>
            <person name="Nolan M."/>
            <person name="Ohm R."/>
            <person name="Pangilinan J."/>
            <person name="Park H.-J."/>
            <person name="Ramirez L."/>
            <person name="Alfaro M."/>
            <person name="Sun H."/>
            <person name="Tritt A."/>
            <person name="Yoshinaga Y."/>
            <person name="Zwiers L.-H."/>
            <person name="Turgeon B."/>
            <person name="Goodwin S."/>
            <person name="Spatafora J."/>
            <person name="Crous P."/>
            <person name="Grigoriev I."/>
        </authorList>
    </citation>
    <scope>NUCLEOTIDE SEQUENCE</scope>
    <source>
        <strain evidence="5">CBS 207.26</strain>
    </source>
</reference>
<dbReference type="Proteomes" id="UP000800200">
    <property type="component" value="Unassembled WGS sequence"/>
</dbReference>
<keyword evidence="6" id="KW-1185">Reference proteome</keyword>
<dbReference type="SUPFAM" id="SSF51905">
    <property type="entry name" value="FAD/NAD(P)-binding domain"/>
    <property type="match status" value="2"/>
</dbReference>
<keyword evidence="2" id="KW-0285">Flavoprotein</keyword>
<dbReference type="InterPro" id="IPR020946">
    <property type="entry name" value="Flavin_mOase-like"/>
</dbReference>
<dbReference type="GO" id="GO:0050661">
    <property type="term" value="F:NADP binding"/>
    <property type="evidence" value="ECO:0007669"/>
    <property type="project" value="InterPro"/>
</dbReference>
<keyword evidence="3" id="KW-0274">FAD</keyword>
<evidence type="ECO:0000256" key="4">
    <source>
        <dbReference type="ARBA" id="ARBA00023002"/>
    </source>
</evidence>
<dbReference type="AlphaFoldDB" id="A0A6A6DPY0"/>
<protein>
    <submittedName>
        <fullName evidence="5">FAD/NAD(P)-binding domain-containing protein</fullName>
    </submittedName>
</protein>
<dbReference type="Gene3D" id="3.50.50.60">
    <property type="entry name" value="FAD/NAD(P)-binding domain"/>
    <property type="match status" value="2"/>
</dbReference>
<dbReference type="EMBL" id="ML994659">
    <property type="protein sequence ID" value="KAF2180279.1"/>
    <property type="molecule type" value="Genomic_DNA"/>
</dbReference>
<proteinExistence type="inferred from homology"/>
<gene>
    <name evidence="5" type="ORF">K469DRAFT_593104</name>
</gene>
<name>A0A6A6DPY0_9PEZI</name>
<evidence type="ECO:0000313" key="5">
    <source>
        <dbReference type="EMBL" id="KAF2180279.1"/>
    </source>
</evidence>
<dbReference type="Pfam" id="PF00743">
    <property type="entry name" value="FMO-like"/>
    <property type="match status" value="1"/>
</dbReference>
<dbReference type="InterPro" id="IPR036188">
    <property type="entry name" value="FAD/NAD-bd_sf"/>
</dbReference>
<organism evidence="5 6">
    <name type="scientific">Zopfia rhizophila CBS 207.26</name>
    <dbReference type="NCBI Taxonomy" id="1314779"/>
    <lineage>
        <taxon>Eukaryota</taxon>
        <taxon>Fungi</taxon>
        <taxon>Dikarya</taxon>
        <taxon>Ascomycota</taxon>
        <taxon>Pezizomycotina</taxon>
        <taxon>Dothideomycetes</taxon>
        <taxon>Dothideomycetes incertae sedis</taxon>
        <taxon>Zopfiaceae</taxon>
        <taxon>Zopfia</taxon>
    </lineage>
</organism>
<dbReference type="InterPro" id="IPR051209">
    <property type="entry name" value="FAD-bind_Monooxygenase_sf"/>
</dbReference>
<evidence type="ECO:0000313" key="6">
    <source>
        <dbReference type="Proteomes" id="UP000800200"/>
    </source>
</evidence>
<sequence>MDSSEHKFCIIIGAGMCGITVAAELISRNILRFDEFEILDKQPDYGGVWCANTYPGAACDVVSHCYSMSFHLNPKWSRLYAPRDEIQHYYGKMAKHYNLDKSTRFNISVTSATWNQDTLLWTVVAEDVFTRRIKTYTANVVVSAVGQFTRPKYANIPGSGDFKGTVWHTANWNHEYDLTGKRVAIIGTGPSTAQLIPYIQPIVKKLTLYQRSPTYVLPRGDAPIPKTWIVIFTWFPFILWMYHTYLCLQKEFTKNKWYSGTDDQALSQVRAIEHLEAQVADPVLRTKLLPRHEFGCKRPLVLDDYYPTLCQPNVELITDKPLRITENSIISQPPAGAYDVQNAAPEAAPLETPIDVLIWGTGFEMHNMGANFAAYGIGGVKLEELWGEEPAAYYGVVTHQFPNFLIMFGPNTGAPWANLCTMFEVQAKYNAQMIKHLKVQNSNLVGERYALVVQEAAQLKFNDWIQANMGPLSIVSPNCSNYYINSKGHITFNWPFHGYYYWWCLRKPNFKDYVSFRQPIKRM</sequence>
<dbReference type="PANTHER" id="PTHR42877:SF4">
    <property type="entry name" value="FAD_NAD(P)-BINDING DOMAIN-CONTAINING PROTEIN-RELATED"/>
    <property type="match status" value="1"/>
</dbReference>
<dbReference type="GO" id="GO:0050660">
    <property type="term" value="F:flavin adenine dinucleotide binding"/>
    <property type="evidence" value="ECO:0007669"/>
    <property type="project" value="InterPro"/>
</dbReference>
<evidence type="ECO:0000256" key="1">
    <source>
        <dbReference type="ARBA" id="ARBA00010139"/>
    </source>
</evidence>
<evidence type="ECO:0000256" key="2">
    <source>
        <dbReference type="ARBA" id="ARBA00022630"/>
    </source>
</evidence>
<evidence type="ECO:0000256" key="3">
    <source>
        <dbReference type="ARBA" id="ARBA00022827"/>
    </source>
</evidence>
<dbReference type="OrthoDB" id="74360at2759"/>